<dbReference type="InterPro" id="IPR038987">
    <property type="entry name" value="MoeA-like"/>
</dbReference>
<dbReference type="GO" id="GO:0061598">
    <property type="term" value="F:molybdopterin adenylyltransferase activity"/>
    <property type="evidence" value="ECO:0007669"/>
    <property type="project" value="UniProtKB-EC"/>
</dbReference>
<evidence type="ECO:0000259" key="7">
    <source>
        <dbReference type="SMART" id="SM00852"/>
    </source>
</evidence>
<dbReference type="EMBL" id="CAACVS010000148">
    <property type="protein sequence ID" value="VEU37926.1"/>
    <property type="molecule type" value="Genomic_DNA"/>
</dbReference>
<dbReference type="PANTHER" id="PTHR10192:SF5">
    <property type="entry name" value="GEPHYRIN"/>
    <property type="match status" value="1"/>
</dbReference>
<dbReference type="InterPro" id="IPR036688">
    <property type="entry name" value="MoeA_C_domain_IV_sf"/>
</dbReference>
<dbReference type="AlphaFoldDB" id="A0A448Z7D0"/>
<dbReference type="SUPFAM" id="SSF63867">
    <property type="entry name" value="MoeA C-terminal domain-like"/>
    <property type="match status" value="1"/>
</dbReference>
<protein>
    <recommendedName>
        <fullName evidence="4">molybdopterin adenylyltransferase</fullName>
        <ecNumber evidence="4">2.7.7.75</ecNumber>
    </recommendedName>
</protein>
<sequence length="1164" mass="124384">MGTEPHPMVPVPEAIRTVLRQTAEILLDDKKDTPTLRLPLSSTPWQDLLGRVLAEDVTMVEPGYPPYNASIMDGYAIGTGGFSAGDAERASAAGSWTHRVVDRVYAGGASTPQASNDGKDETLDETLPPACYITTGAVVPEGYDCVVPIEECEASPPAQGSPQRIRILPSAVLKKHKWIRPIGCDIAASEVVLPGGHVLDPVAIGLAMQSGARDVVVQRRIKVGVLSTGNELIGNDGGRTPAPQNAAGKIPDANRPVLLGLLSTHGFQTLCEPIDLGMVRDDDFDAMAETLGAALDRCDVVVTTGGVSEGETDIVERVLVEHCGATLHFGRMHMKPGKPTTFFTVPNRTKGGTGLVFAQPGNPCSAVVCTQLLVGPCLDLYFHGIDRQRGRSSPSGETRDEQLESIVEASLVHPEIEAVLAHDVVLDAKRPEYHRVVLTKNGYGESYEARSTGVQRSSRLMSLRDAQGLLLLPHAKGGKTVARRGETYPVLLLHNTFGRDRVLLGDSVHLGGGAAKRIEGERKNGNETTVGVIEVLPPERQAAVPSRLEEFCERVQSALSPPGGSGGVSVVSRRTFSGPADALGSFVATDSHGDAGVLVVVCPRFGGSFRFHLDVASALGGVLSGSAEALALQARLGAASRDPGAALFEAVAGVLPGRRGGSGPRLLMCVEEGGMEGALGSIRGLLAHGARVARGSHPTPIEKDKDNKKHDTNLSLAGCIPVVRSCEAKLAVNFCKSNRPTSCFVLAHKPNYKSLFNPSIAVVEDVSSYGYFRVSALHRFAFQKVLDAVEYLVEQNRGPHDSHHDRLQHAERGSLGLLHRSVLVQVTLDVADALPLFVRQSLDGFRCLGLEFPERPLGLGVHGPHQVRAVVFLDFQLSLLLGPHYFQDGHLEFAEGSGDVDRANKPLASPRFLHPHALGLEDLPDGFACPQFSLPQGSPLRFLDVFRSQHHVLCSLLLGSLDALDKVHHPAFYGPEGSQFFDLAWDLRSVHGTHEDAAQPNNFSGPPCFLVDDLLEPLHALLLPQSQGADGFFARVHGPHVRGLVPHHPGQAFLDLSVGVAIFEHPDSPLVILEAKLGEPQQPAASLLAQEIPVLGFRCFLSIEVAVHAHGAGHDGPAFPCGSVVPRGYCADGRELERGGVTSKHRGNNRKTEERFGNGSSHRL</sequence>
<feature type="region of interest" description="Disordered" evidence="6">
    <location>
        <begin position="1139"/>
        <end position="1164"/>
    </location>
</feature>
<proteinExistence type="inferred from homology"/>
<reference evidence="8 9" key="1">
    <citation type="submission" date="2019-01" db="EMBL/GenBank/DDBJ databases">
        <authorList>
            <person name="Ferrante I. M."/>
        </authorList>
    </citation>
    <scope>NUCLEOTIDE SEQUENCE [LARGE SCALE GENOMIC DNA]</scope>
    <source>
        <strain evidence="8 9">B856</strain>
    </source>
</reference>
<evidence type="ECO:0000256" key="2">
    <source>
        <dbReference type="ARBA" id="ARBA00007589"/>
    </source>
</evidence>
<organism evidence="8 9">
    <name type="scientific">Pseudo-nitzschia multistriata</name>
    <dbReference type="NCBI Taxonomy" id="183589"/>
    <lineage>
        <taxon>Eukaryota</taxon>
        <taxon>Sar</taxon>
        <taxon>Stramenopiles</taxon>
        <taxon>Ochrophyta</taxon>
        <taxon>Bacillariophyta</taxon>
        <taxon>Bacillariophyceae</taxon>
        <taxon>Bacillariophycidae</taxon>
        <taxon>Bacillariales</taxon>
        <taxon>Bacillariaceae</taxon>
        <taxon>Pseudo-nitzschia</taxon>
    </lineage>
</organism>
<dbReference type="Gene3D" id="3.40.980.10">
    <property type="entry name" value="MoaB/Mog-like domain"/>
    <property type="match status" value="1"/>
</dbReference>
<dbReference type="Gene3D" id="2.170.190.11">
    <property type="entry name" value="Molybdopterin biosynthesis moea protein, domain 3"/>
    <property type="match status" value="1"/>
</dbReference>
<dbReference type="SMART" id="SM00852">
    <property type="entry name" value="MoCF_biosynth"/>
    <property type="match status" value="1"/>
</dbReference>
<dbReference type="Pfam" id="PF03453">
    <property type="entry name" value="MoeA_N"/>
    <property type="match status" value="1"/>
</dbReference>
<dbReference type="Proteomes" id="UP000291116">
    <property type="component" value="Unassembled WGS sequence"/>
</dbReference>
<dbReference type="InterPro" id="IPR005110">
    <property type="entry name" value="MoeA_linker/N"/>
</dbReference>
<dbReference type="Gene3D" id="3.90.105.10">
    <property type="entry name" value="Molybdopterin biosynthesis moea protein, domain 2"/>
    <property type="match status" value="1"/>
</dbReference>
<gene>
    <name evidence="8" type="ORF">PSNMU_V1.4_AUG-EV-PASAV3_0047630</name>
</gene>
<comment type="pathway">
    <text evidence="1">Cofactor biosynthesis; molybdopterin biosynthesis.</text>
</comment>
<name>A0A448Z7D0_9STRA</name>
<dbReference type="GO" id="GO:0005829">
    <property type="term" value="C:cytosol"/>
    <property type="evidence" value="ECO:0007669"/>
    <property type="project" value="TreeGrafter"/>
</dbReference>
<dbReference type="GO" id="GO:0061599">
    <property type="term" value="F:molybdopterin molybdotransferase activity"/>
    <property type="evidence" value="ECO:0007669"/>
    <property type="project" value="TreeGrafter"/>
</dbReference>
<dbReference type="Pfam" id="PF03454">
    <property type="entry name" value="MoeA_C"/>
    <property type="match status" value="1"/>
</dbReference>
<evidence type="ECO:0000256" key="5">
    <source>
        <dbReference type="ARBA" id="ARBA00023150"/>
    </source>
</evidence>
<dbReference type="SUPFAM" id="SSF53218">
    <property type="entry name" value="Molybdenum cofactor biosynthesis proteins"/>
    <property type="match status" value="1"/>
</dbReference>
<evidence type="ECO:0000256" key="6">
    <source>
        <dbReference type="SAM" id="MobiDB-lite"/>
    </source>
</evidence>
<keyword evidence="9" id="KW-1185">Reference proteome</keyword>
<dbReference type="InterPro" id="IPR001453">
    <property type="entry name" value="MoaB/Mog_dom"/>
</dbReference>
<evidence type="ECO:0000313" key="8">
    <source>
        <dbReference type="EMBL" id="VEU37926.1"/>
    </source>
</evidence>
<dbReference type="EC" id="2.7.7.75" evidence="4"/>
<dbReference type="CDD" id="cd00887">
    <property type="entry name" value="MoeA"/>
    <property type="match status" value="1"/>
</dbReference>
<dbReference type="UniPathway" id="UPA00344"/>
<accession>A0A448Z7D0</accession>
<dbReference type="Pfam" id="PF00994">
    <property type="entry name" value="MoCF_biosynth"/>
    <property type="match status" value="1"/>
</dbReference>
<comment type="similarity">
    <text evidence="3">In the C-terminal section; belongs to the MoeA family.</text>
</comment>
<dbReference type="PANTHER" id="PTHR10192">
    <property type="entry name" value="MOLYBDOPTERIN BIOSYNTHESIS PROTEIN"/>
    <property type="match status" value="1"/>
</dbReference>
<dbReference type="SUPFAM" id="SSF63882">
    <property type="entry name" value="MoeA N-terminal region -like"/>
    <property type="match status" value="1"/>
</dbReference>
<dbReference type="Gene3D" id="2.40.340.10">
    <property type="entry name" value="MoeA, C-terminal, domain IV"/>
    <property type="match status" value="1"/>
</dbReference>
<dbReference type="InterPro" id="IPR005111">
    <property type="entry name" value="MoeA_C_domain_IV"/>
</dbReference>
<evidence type="ECO:0000256" key="3">
    <source>
        <dbReference type="ARBA" id="ARBA00008339"/>
    </source>
</evidence>
<evidence type="ECO:0000256" key="4">
    <source>
        <dbReference type="ARBA" id="ARBA00012509"/>
    </source>
</evidence>
<dbReference type="InterPro" id="IPR036425">
    <property type="entry name" value="MoaB/Mog-like_dom_sf"/>
</dbReference>
<feature type="domain" description="MoaB/Mog" evidence="7">
    <location>
        <begin position="224"/>
        <end position="380"/>
    </location>
</feature>
<dbReference type="InterPro" id="IPR036135">
    <property type="entry name" value="MoeA_linker/N_sf"/>
</dbReference>
<dbReference type="OrthoDB" id="4349954at2759"/>
<dbReference type="GO" id="GO:0006777">
    <property type="term" value="P:Mo-molybdopterin cofactor biosynthetic process"/>
    <property type="evidence" value="ECO:0007669"/>
    <property type="project" value="UniProtKB-KW"/>
</dbReference>
<evidence type="ECO:0000256" key="1">
    <source>
        <dbReference type="ARBA" id="ARBA00005046"/>
    </source>
</evidence>
<comment type="similarity">
    <text evidence="2">In the N-terminal section; belongs to the MoaB/Mog family.</text>
</comment>
<keyword evidence="5" id="KW-0501">Molybdenum cofactor biosynthesis</keyword>
<evidence type="ECO:0000313" key="9">
    <source>
        <dbReference type="Proteomes" id="UP000291116"/>
    </source>
</evidence>